<evidence type="ECO:0000313" key="5">
    <source>
        <dbReference type="Proteomes" id="UP000559256"/>
    </source>
</evidence>
<proteinExistence type="inferred from homology"/>
<protein>
    <recommendedName>
        <fullName evidence="3">NADP-dependent oxidoreductase domain-containing protein</fullName>
    </recommendedName>
</protein>
<dbReference type="PANTHER" id="PTHR43364:SF7">
    <property type="entry name" value="NADP-DEPENDENT OXIDOREDUCTASE DOMAIN-CONTAINING PROTEIN-RELATED"/>
    <property type="match status" value="1"/>
</dbReference>
<keyword evidence="1" id="KW-0521">NADP</keyword>
<dbReference type="PANTHER" id="PTHR43364">
    <property type="entry name" value="NADH-SPECIFIC METHYLGLYOXAL REDUCTASE-RELATED"/>
    <property type="match status" value="1"/>
</dbReference>
<comment type="caution">
    <text evidence="4">The sequence shown here is derived from an EMBL/GenBank/DDBJ whole genome shotgun (WGS) entry which is preliminary data.</text>
</comment>
<dbReference type="Pfam" id="PF00248">
    <property type="entry name" value="Aldo_ket_red"/>
    <property type="match status" value="1"/>
</dbReference>
<dbReference type="Gene3D" id="3.20.20.100">
    <property type="entry name" value="NADP-dependent oxidoreductase domain"/>
    <property type="match status" value="1"/>
</dbReference>
<evidence type="ECO:0000256" key="1">
    <source>
        <dbReference type="ARBA" id="ARBA00022857"/>
    </source>
</evidence>
<gene>
    <name evidence="4" type="ORF">D9758_018951</name>
</gene>
<dbReference type="EMBL" id="JAACJM010000659">
    <property type="protein sequence ID" value="KAF5309276.1"/>
    <property type="molecule type" value="Genomic_DNA"/>
</dbReference>
<accession>A0A8H5AQT9</accession>
<dbReference type="InterPro" id="IPR036812">
    <property type="entry name" value="NAD(P)_OxRdtase_dom_sf"/>
</dbReference>
<dbReference type="InterPro" id="IPR023210">
    <property type="entry name" value="NADP_OxRdtase_dom"/>
</dbReference>
<keyword evidence="5" id="KW-1185">Reference proteome</keyword>
<feature type="domain" description="NADP-dependent oxidoreductase" evidence="3">
    <location>
        <begin position="35"/>
        <end position="321"/>
    </location>
</feature>
<name>A0A8H5AQT9_9AGAR</name>
<dbReference type="AlphaFoldDB" id="A0A8H5AQT9"/>
<evidence type="ECO:0000313" key="4">
    <source>
        <dbReference type="EMBL" id="KAF5309276.1"/>
    </source>
</evidence>
<dbReference type="Proteomes" id="UP000559256">
    <property type="component" value="Unassembled WGS sequence"/>
</dbReference>
<evidence type="ECO:0000259" key="3">
    <source>
        <dbReference type="Pfam" id="PF00248"/>
    </source>
</evidence>
<sequence>MAILPMSFLNPPPAPKTKLGRYRQLAPRAAIHVSPISLGGMSIGNSEKWNSSGFGAMNRDSSFKLMDAYYDAGGNFIDTANIKLIGEWMEQRKIRDQMIIATKYSNFTHNGDDSIAQRVNYIGNNVKSMKLSVEASLQRLRTGYIDILYVHWYDQHTSVEEMMDALHNLVVAGKGISDTPAWVVVKANDYAKSVGKTPFVVYQGEYSDWVFTYGVSSLEARSVRMRKRKAAWNPGKRDELPRDPEWLRKPDEVKVCDGLEAMAKEVGAKSIGALAIAYVLHKTQYMFPILGGRKVEQLMANLEALDISLSAEQIEQLDGLKEFNLGWPYNLLGKPGTYPFLITIHATIDPIPAPSPIRPVKEQ</sequence>
<organism evidence="4 5">
    <name type="scientific">Tetrapyrgos nigripes</name>
    <dbReference type="NCBI Taxonomy" id="182062"/>
    <lineage>
        <taxon>Eukaryota</taxon>
        <taxon>Fungi</taxon>
        <taxon>Dikarya</taxon>
        <taxon>Basidiomycota</taxon>
        <taxon>Agaricomycotina</taxon>
        <taxon>Agaricomycetes</taxon>
        <taxon>Agaricomycetidae</taxon>
        <taxon>Agaricales</taxon>
        <taxon>Marasmiineae</taxon>
        <taxon>Marasmiaceae</taxon>
        <taxon>Tetrapyrgos</taxon>
    </lineage>
</organism>
<dbReference type="OrthoDB" id="48988at2759"/>
<dbReference type="InterPro" id="IPR050523">
    <property type="entry name" value="AKR_Detox_Biosynth"/>
</dbReference>
<evidence type="ECO:0000256" key="2">
    <source>
        <dbReference type="ARBA" id="ARBA00038157"/>
    </source>
</evidence>
<reference evidence="4 5" key="1">
    <citation type="journal article" date="2020" name="ISME J.">
        <title>Uncovering the hidden diversity of litter-decomposition mechanisms in mushroom-forming fungi.</title>
        <authorList>
            <person name="Floudas D."/>
            <person name="Bentzer J."/>
            <person name="Ahren D."/>
            <person name="Johansson T."/>
            <person name="Persson P."/>
            <person name="Tunlid A."/>
        </authorList>
    </citation>
    <scope>NUCLEOTIDE SEQUENCE [LARGE SCALE GENOMIC DNA]</scope>
    <source>
        <strain evidence="4 5">CBS 291.85</strain>
    </source>
</reference>
<dbReference type="SUPFAM" id="SSF51430">
    <property type="entry name" value="NAD(P)-linked oxidoreductase"/>
    <property type="match status" value="1"/>
</dbReference>
<comment type="similarity">
    <text evidence="2">Belongs to the aldo/keto reductase family. Aldo/keto reductase 2 subfamily.</text>
</comment>